<organism evidence="1 2">
    <name type="scientific">Lactuca sativa</name>
    <name type="common">Garden lettuce</name>
    <dbReference type="NCBI Taxonomy" id="4236"/>
    <lineage>
        <taxon>Eukaryota</taxon>
        <taxon>Viridiplantae</taxon>
        <taxon>Streptophyta</taxon>
        <taxon>Embryophyta</taxon>
        <taxon>Tracheophyta</taxon>
        <taxon>Spermatophyta</taxon>
        <taxon>Magnoliopsida</taxon>
        <taxon>eudicotyledons</taxon>
        <taxon>Gunneridae</taxon>
        <taxon>Pentapetalae</taxon>
        <taxon>asterids</taxon>
        <taxon>campanulids</taxon>
        <taxon>Asterales</taxon>
        <taxon>Asteraceae</taxon>
        <taxon>Cichorioideae</taxon>
        <taxon>Cichorieae</taxon>
        <taxon>Lactucinae</taxon>
        <taxon>Lactuca</taxon>
    </lineage>
</organism>
<comment type="caution">
    <text evidence="1">The sequence shown here is derived from an EMBL/GenBank/DDBJ whole genome shotgun (WGS) entry which is preliminary data.</text>
</comment>
<sequence>MQKGYNLWKSLKIGEISLGWNESTWQLNCPDEWRDKKIKLQEAWDQIFRDVVVSGADYVAPSMDPNTLNAMPHVLIDDENPTMGDDVATNNHKKMSILFKFHELGRRCLVTEQFWGIYSTSKEFQRSSKVKPIEMKRKNRESARSVMFKGFMTQQNVIQKCTLELLESDTSTVNQSHDFSISAAIGLLIKWMMMG</sequence>
<proteinExistence type="predicted"/>
<evidence type="ECO:0000313" key="1">
    <source>
        <dbReference type="EMBL" id="KAJ0202120.1"/>
    </source>
</evidence>
<protein>
    <submittedName>
        <fullName evidence="1">Uncharacterized protein</fullName>
    </submittedName>
</protein>
<gene>
    <name evidence="1" type="ORF">LSAT_V11C600328580</name>
</gene>
<dbReference type="EMBL" id="NBSK02000006">
    <property type="protein sequence ID" value="KAJ0202120.1"/>
    <property type="molecule type" value="Genomic_DNA"/>
</dbReference>
<evidence type="ECO:0000313" key="2">
    <source>
        <dbReference type="Proteomes" id="UP000235145"/>
    </source>
</evidence>
<dbReference type="Proteomes" id="UP000235145">
    <property type="component" value="Unassembled WGS sequence"/>
</dbReference>
<name>A0A9R1X617_LACSA</name>
<reference evidence="1 2" key="1">
    <citation type="journal article" date="2017" name="Nat. Commun.">
        <title>Genome assembly with in vitro proximity ligation data and whole-genome triplication in lettuce.</title>
        <authorList>
            <person name="Reyes-Chin-Wo S."/>
            <person name="Wang Z."/>
            <person name="Yang X."/>
            <person name="Kozik A."/>
            <person name="Arikit S."/>
            <person name="Song C."/>
            <person name="Xia L."/>
            <person name="Froenicke L."/>
            <person name="Lavelle D.O."/>
            <person name="Truco M.J."/>
            <person name="Xia R."/>
            <person name="Zhu S."/>
            <person name="Xu C."/>
            <person name="Xu H."/>
            <person name="Xu X."/>
            <person name="Cox K."/>
            <person name="Korf I."/>
            <person name="Meyers B.C."/>
            <person name="Michelmore R.W."/>
        </authorList>
    </citation>
    <scope>NUCLEOTIDE SEQUENCE [LARGE SCALE GENOMIC DNA]</scope>
    <source>
        <strain evidence="2">cv. Salinas</strain>
        <tissue evidence="1">Seedlings</tissue>
    </source>
</reference>
<keyword evidence="2" id="KW-1185">Reference proteome</keyword>
<accession>A0A9R1X617</accession>
<dbReference type="AlphaFoldDB" id="A0A9R1X617"/>